<keyword evidence="2" id="KW-0732">Signal</keyword>
<dbReference type="EMBL" id="KV875099">
    <property type="protein sequence ID" value="OIW27271.1"/>
    <property type="molecule type" value="Genomic_DNA"/>
</dbReference>
<protein>
    <recommendedName>
        <fullName evidence="3">DUF7580 domain-containing protein</fullName>
    </recommendedName>
</protein>
<dbReference type="InParanoid" id="A0A1J7IHR2"/>
<evidence type="ECO:0000256" key="1">
    <source>
        <dbReference type="SAM" id="MobiDB-lite"/>
    </source>
</evidence>
<dbReference type="PANTHER" id="PTHR35186:SF4">
    <property type="entry name" value="PRION-INHIBITION AND PROPAGATION HELO DOMAIN-CONTAINING PROTEIN"/>
    <property type="match status" value="1"/>
</dbReference>
<dbReference type="Pfam" id="PF24476">
    <property type="entry name" value="DUF7580"/>
    <property type="match status" value="1"/>
</dbReference>
<reference evidence="4 5" key="1">
    <citation type="submission" date="2016-10" db="EMBL/GenBank/DDBJ databases">
        <title>Draft genome sequence of Coniochaeta ligniaria NRRL30616, a lignocellulolytic fungus for bioabatement of inhibitors in plant biomass hydrolysates.</title>
        <authorList>
            <consortium name="DOE Joint Genome Institute"/>
            <person name="Jimenez D.J."/>
            <person name="Hector R.E."/>
            <person name="Riley R."/>
            <person name="Sun H."/>
            <person name="Grigoriev I.V."/>
            <person name="Van Elsas J.D."/>
            <person name="Nichols N.N."/>
        </authorList>
    </citation>
    <scope>NUCLEOTIDE SEQUENCE [LARGE SCALE GENOMIC DNA]</scope>
    <source>
        <strain evidence="4 5">NRRL 30616</strain>
    </source>
</reference>
<dbReference type="STRING" id="1408157.A0A1J7IHR2"/>
<evidence type="ECO:0000259" key="3">
    <source>
        <dbReference type="Pfam" id="PF24476"/>
    </source>
</evidence>
<feature type="chain" id="PRO_5009644897" description="DUF7580 domain-containing protein" evidence="2">
    <location>
        <begin position="20"/>
        <end position="624"/>
    </location>
</feature>
<evidence type="ECO:0000313" key="5">
    <source>
        <dbReference type="Proteomes" id="UP000182658"/>
    </source>
</evidence>
<sequence>MAEFVVGTVLAVLPLVLKGFSEYAELATKFKTFTRYSSELRELNRVMSTQSWLVQDFAVQLLESICGDSKKARGLLSGREHILLDGLHIGEARVAQLLDMQDGFDLWNAALLQINSAIDAICQRLKNLHPAQGAPGIEDDIKQFKRKLKLSFTKTALKLMIQDLRESVSEFRDLGNQIRMRLESIPRRKSQDFSAKKTPKADPRSLQTYHRIRAASSKLYDIIAMRCSCDTPHRHLVSIGLLDKDALEKNLQKAVFSVAISSFQHKSEAERPIILEVELVELQAQEQAKTSVEGAPAPAGRRQSVLLDVFFGGSSAIPSTRRAVPDQAVPTVAEALLFGPRGFRLNTPGNAGVSSVPRSIMITQDLCQQLRAMVESDQTPRMYIRGPDKHGFEMRPHKRGPSGTHRSLADIIGSMSQYNETRVIPRATLANLAGSLAHAVLQYHSTPWLPGTWKSHDVAFFDSSEQPDVSETKFLSSPYLMTEFFGSSPAEELHENPDFSASRSLQRRESLSAGTARNEMLFHLGVVLLELGFSKPWPDLRRRALAKLPPEQHSNNRVAEKLAQENELRDRMGLNYCRIVRKCLACDFGLGEDNFGDAELQGAFLVDVVMALEKAERGLRDLDT</sequence>
<name>A0A1J7IHR2_9PEZI</name>
<dbReference type="OrthoDB" id="5331891at2759"/>
<feature type="domain" description="DUF7580" evidence="3">
    <location>
        <begin position="363"/>
        <end position="592"/>
    </location>
</feature>
<evidence type="ECO:0000256" key="2">
    <source>
        <dbReference type="SAM" id="SignalP"/>
    </source>
</evidence>
<dbReference type="Proteomes" id="UP000182658">
    <property type="component" value="Unassembled WGS sequence"/>
</dbReference>
<dbReference type="PANTHER" id="PTHR35186">
    <property type="entry name" value="ANK_REP_REGION DOMAIN-CONTAINING PROTEIN"/>
    <property type="match status" value="1"/>
</dbReference>
<proteinExistence type="predicted"/>
<dbReference type="AlphaFoldDB" id="A0A1J7IHR2"/>
<feature type="region of interest" description="Disordered" evidence="1">
    <location>
        <begin position="385"/>
        <end position="405"/>
    </location>
</feature>
<feature type="compositionally biased region" description="Basic and acidic residues" evidence="1">
    <location>
        <begin position="386"/>
        <end position="395"/>
    </location>
</feature>
<dbReference type="InterPro" id="IPR056002">
    <property type="entry name" value="DUF7580"/>
</dbReference>
<organism evidence="4 5">
    <name type="scientific">Coniochaeta ligniaria NRRL 30616</name>
    <dbReference type="NCBI Taxonomy" id="1408157"/>
    <lineage>
        <taxon>Eukaryota</taxon>
        <taxon>Fungi</taxon>
        <taxon>Dikarya</taxon>
        <taxon>Ascomycota</taxon>
        <taxon>Pezizomycotina</taxon>
        <taxon>Sordariomycetes</taxon>
        <taxon>Sordariomycetidae</taxon>
        <taxon>Coniochaetales</taxon>
        <taxon>Coniochaetaceae</taxon>
        <taxon>Coniochaeta</taxon>
    </lineage>
</organism>
<feature type="signal peptide" evidence="2">
    <location>
        <begin position="1"/>
        <end position="19"/>
    </location>
</feature>
<gene>
    <name evidence="4" type="ORF">CONLIGDRAFT_715781</name>
</gene>
<accession>A0A1J7IHR2</accession>
<keyword evidence="5" id="KW-1185">Reference proteome</keyword>
<evidence type="ECO:0000313" key="4">
    <source>
        <dbReference type="EMBL" id="OIW27271.1"/>
    </source>
</evidence>